<dbReference type="Gene3D" id="3.20.170.20">
    <property type="entry name" value="Protein of unknown function DUF952"/>
    <property type="match status" value="1"/>
</dbReference>
<reference evidence="2" key="1">
    <citation type="journal article" date="2012" name="Science">
        <title>The Paleozoic origin of enzymatic lignin decomposition reconstructed from 31 fungal genomes.</title>
        <authorList>
            <person name="Floudas D."/>
            <person name="Binder M."/>
            <person name="Riley R."/>
            <person name="Barry K."/>
            <person name="Blanchette R.A."/>
            <person name="Henrissat B."/>
            <person name="Martinez A.T."/>
            <person name="Otillar R."/>
            <person name="Spatafora J.W."/>
            <person name="Yadav J.S."/>
            <person name="Aerts A."/>
            <person name="Benoit I."/>
            <person name="Boyd A."/>
            <person name="Carlson A."/>
            <person name="Copeland A."/>
            <person name="Coutinho P.M."/>
            <person name="de Vries R.P."/>
            <person name="Ferreira P."/>
            <person name="Findley K."/>
            <person name="Foster B."/>
            <person name="Gaskell J."/>
            <person name="Glotzer D."/>
            <person name="Gorecki P."/>
            <person name="Heitman J."/>
            <person name="Hesse C."/>
            <person name="Hori C."/>
            <person name="Igarashi K."/>
            <person name="Jurgens J.A."/>
            <person name="Kallen N."/>
            <person name="Kersten P."/>
            <person name="Kohler A."/>
            <person name="Kuees U."/>
            <person name="Kumar T.K.A."/>
            <person name="Kuo A."/>
            <person name="LaButti K."/>
            <person name="Larrondo L.F."/>
            <person name="Lindquist E."/>
            <person name="Ling A."/>
            <person name="Lombard V."/>
            <person name="Lucas S."/>
            <person name="Lundell T."/>
            <person name="Martin R."/>
            <person name="McLaughlin D.J."/>
            <person name="Morgenstern I."/>
            <person name="Morin E."/>
            <person name="Murat C."/>
            <person name="Nagy L.G."/>
            <person name="Nolan M."/>
            <person name="Ohm R.A."/>
            <person name="Patyshakuliyeva A."/>
            <person name="Rokas A."/>
            <person name="Ruiz-Duenas F.J."/>
            <person name="Sabat G."/>
            <person name="Salamov A."/>
            <person name="Samejima M."/>
            <person name="Schmutz J."/>
            <person name="Slot J.C."/>
            <person name="St John F."/>
            <person name="Stenlid J."/>
            <person name="Sun H."/>
            <person name="Sun S."/>
            <person name="Syed K."/>
            <person name="Tsang A."/>
            <person name="Wiebenga A."/>
            <person name="Young D."/>
            <person name="Pisabarro A."/>
            <person name="Eastwood D.C."/>
            <person name="Martin F."/>
            <person name="Cullen D."/>
            <person name="Grigoriev I.V."/>
            <person name="Hibbett D.S."/>
        </authorList>
    </citation>
    <scope>NUCLEOTIDE SEQUENCE [LARGE SCALE GENOMIC DNA]</scope>
    <source>
        <strain evidence="2">TFB10046</strain>
    </source>
</reference>
<evidence type="ECO:0000313" key="1">
    <source>
        <dbReference type="EMBL" id="EJD40192.1"/>
    </source>
</evidence>
<dbReference type="KEGG" id="adl:AURDEDRAFT_170770"/>
<evidence type="ECO:0008006" key="3">
    <source>
        <dbReference type="Google" id="ProtNLM"/>
    </source>
</evidence>
<dbReference type="eggNOG" id="ENOG502SBXH">
    <property type="taxonomic scope" value="Eukaryota"/>
</dbReference>
<proteinExistence type="predicted"/>
<keyword evidence="2" id="KW-1185">Reference proteome</keyword>
<dbReference type="PANTHER" id="PTHR34129">
    <property type="entry name" value="BLR1139 PROTEIN"/>
    <property type="match status" value="1"/>
</dbReference>
<dbReference type="Proteomes" id="UP000006514">
    <property type="component" value="Unassembled WGS sequence"/>
</dbReference>
<dbReference type="AlphaFoldDB" id="J0LJL3"/>
<dbReference type="SUPFAM" id="SSF56399">
    <property type="entry name" value="ADP-ribosylation"/>
    <property type="match status" value="1"/>
</dbReference>
<dbReference type="InterPro" id="IPR009297">
    <property type="entry name" value="DUF952"/>
</dbReference>
<dbReference type="OrthoDB" id="3335358at2759"/>
<organism evidence="1 2">
    <name type="scientific">Auricularia subglabra (strain TFB-10046 / SS5)</name>
    <name type="common">White-rot fungus</name>
    <name type="synonym">Auricularia delicata (strain TFB10046)</name>
    <dbReference type="NCBI Taxonomy" id="717982"/>
    <lineage>
        <taxon>Eukaryota</taxon>
        <taxon>Fungi</taxon>
        <taxon>Dikarya</taxon>
        <taxon>Basidiomycota</taxon>
        <taxon>Agaricomycotina</taxon>
        <taxon>Agaricomycetes</taxon>
        <taxon>Auriculariales</taxon>
        <taxon>Auriculariaceae</taxon>
        <taxon>Auricularia</taxon>
    </lineage>
</organism>
<name>J0LJL3_AURST</name>
<sequence length="130" mass="14601">MADTAAQSPRFVYKLLSSAPPEPLQSSKPLVTALDEQDGFMHLSTALQVPKTLARFYSKDEFIWIVKIPFTGAFLEASKWDASSTGELFPHLYGDVAVDQEKDGWSIRKVKRAADEDWFKALDGASWLEF</sequence>
<dbReference type="EMBL" id="JH687805">
    <property type="protein sequence ID" value="EJD40192.1"/>
    <property type="molecule type" value="Genomic_DNA"/>
</dbReference>
<dbReference type="PANTHER" id="PTHR34129:SF1">
    <property type="entry name" value="DUF952 DOMAIN-CONTAINING PROTEIN"/>
    <property type="match status" value="1"/>
</dbReference>
<gene>
    <name evidence="1" type="ORF">AURDEDRAFT_170770</name>
</gene>
<protein>
    <recommendedName>
        <fullName evidence="3">DUF952-domain-containing protein</fullName>
    </recommendedName>
</protein>
<accession>J0LJL3</accession>
<evidence type="ECO:0000313" key="2">
    <source>
        <dbReference type="Proteomes" id="UP000006514"/>
    </source>
</evidence>
<dbReference type="Pfam" id="PF06108">
    <property type="entry name" value="DUF952"/>
    <property type="match status" value="1"/>
</dbReference>
<dbReference type="OMA" id="NDEGWDK"/>
<dbReference type="InParanoid" id="J0LJL3"/>